<accession>M6UHH9</accession>
<evidence type="ECO:0000313" key="2">
    <source>
        <dbReference type="Proteomes" id="UP000012153"/>
    </source>
</evidence>
<organism evidence="1 2">
    <name type="scientific">Leptospira noguchii serovar Autumnalis str. ZUN142</name>
    <dbReference type="NCBI Taxonomy" id="1085540"/>
    <lineage>
        <taxon>Bacteria</taxon>
        <taxon>Pseudomonadati</taxon>
        <taxon>Spirochaetota</taxon>
        <taxon>Spirochaetia</taxon>
        <taxon>Leptospirales</taxon>
        <taxon>Leptospiraceae</taxon>
        <taxon>Leptospira</taxon>
    </lineage>
</organism>
<name>M6UHH9_9LEPT</name>
<comment type="caution">
    <text evidence="1">The sequence shown here is derived from an EMBL/GenBank/DDBJ whole genome shotgun (WGS) entry which is preliminary data.</text>
</comment>
<dbReference type="NCBIfam" id="NF047558">
    <property type="entry name" value="TPR_END_plus"/>
    <property type="match status" value="1"/>
</dbReference>
<reference evidence="1 2" key="1">
    <citation type="submission" date="2013-01" db="EMBL/GenBank/DDBJ databases">
        <authorList>
            <person name="Harkins D.M."/>
            <person name="Durkin A.S."/>
            <person name="Brinkac L.M."/>
            <person name="Haft D.H."/>
            <person name="Selengut J.D."/>
            <person name="Sanka R."/>
            <person name="DePew J."/>
            <person name="Purushe J."/>
            <person name="Matthias M.A."/>
            <person name="Vinetz J.M."/>
            <person name="Sutton G.G."/>
            <person name="Nierman W.C."/>
            <person name="Fouts D.E."/>
        </authorList>
    </citation>
    <scope>NUCLEOTIDE SEQUENCE [LARGE SCALE GENOMIC DNA]</scope>
    <source>
        <strain evidence="1 2">ZUN142</strain>
    </source>
</reference>
<sequence>MKTFDSEPNTQRRFGLKNLFFLFLIVLNFSIFADNNDSEWENKDEKNSIEEEQQEIQKDASVSNWSIKTKQAWEEWIENENTEQYSYAKSDFDTAYFQALNLYRQGTDSLKSELRDEVLYWSAHWLNESLRFQKMERADYILKSFDKVSKTIGIGERIGIGVDSRKELSMKEYFAAHIIVYMIAESNYRYESLLKKLTPETITENLLAFNLACLHSLKGNKQEMLKYIKIALNLGKHKSHFRKEQDFKKYWKDPDFLKLVKEEHSEIIN</sequence>
<evidence type="ECO:0000313" key="1">
    <source>
        <dbReference type="EMBL" id="EMO42271.1"/>
    </source>
</evidence>
<proteinExistence type="predicted"/>
<dbReference type="EMBL" id="AHOP02000015">
    <property type="protein sequence ID" value="EMO42271.1"/>
    <property type="molecule type" value="Genomic_DNA"/>
</dbReference>
<evidence type="ECO:0008006" key="3">
    <source>
        <dbReference type="Google" id="ProtNLM"/>
    </source>
</evidence>
<dbReference type="RefSeq" id="WP_004426518.1">
    <property type="nucleotide sequence ID" value="NZ_AHOP02000015.1"/>
</dbReference>
<gene>
    <name evidence="1" type="ORF">LEP1GSC186_0473</name>
</gene>
<protein>
    <recommendedName>
        <fullName evidence="3">Tetratricopeptide repeat protein</fullName>
    </recommendedName>
</protein>
<dbReference type="AlphaFoldDB" id="M6UHH9"/>
<dbReference type="Proteomes" id="UP000012153">
    <property type="component" value="Unassembled WGS sequence"/>
</dbReference>